<reference evidence="5" key="1">
    <citation type="journal article" date="2019" name="Int. J. Syst. Evol. Microbiol.">
        <title>The Global Catalogue of Microorganisms (GCM) 10K type strain sequencing project: providing services to taxonomists for standard genome sequencing and annotation.</title>
        <authorList>
            <consortium name="The Broad Institute Genomics Platform"/>
            <consortium name="The Broad Institute Genome Sequencing Center for Infectious Disease"/>
            <person name="Wu L."/>
            <person name="Ma J."/>
        </authorList>
    </citation>
    <scope>NUCLEOTIDE SEQUENCE [LARGE SCALE GENOMIC DNA]</scope>
    <source>
        <strain evidence="5">CGMCC 4.7242</strain>
    </source>
</reference>
<dbReference type="InterPro" id="IPR036683">
    <property type="entry name" value="CO_DH_flav_C_dom_sf"/>
</dbReference>
<evidence type="ECO:0000256" key="1">
    <source>
        <dbReference type="ARBA" id="ARBA00022630"/>
    </source>
</evidence>
<keyword evidence="2" id="KW-0274">FAD</keyword>
<dbReference type="InterPro" id="IPR016169">
    <property type="entry name" value="FAD-bd_PCMH_sub2"/>
</dbReference>
<dbReference type="Gene3D" id="3.30.390.50">
    <property type="entry name" value="CO dehydrogenase flavoprotein, C-terminal domain"/>
    <property type="match status" value="1"/>
</dbReference>
<dbReference type="RefSeq" id="WP_390261869.1">
    <property type="nucleotide sequence ID" value="NZ_JBHUGH010000009.1"/>
</dbReference>
<dbReference type="SUPFAM" id="SSF56176">
    <property type="entry name" value="FAD-binding/transporter-associated domain-like"/>
    <property type="match status" value="1"/>
</dbReference>
<evidence type="ECO:0000259" key="3">
    <source>
        <dbReference type="PROSITE" id="PS51387"/>
    </source>
</evidence>
<dbReference type="PANTHER" id="PTHR42659">
    <property type="entry name" value="XANTHINE DEHYDROGENASE SUBUNIT C-RELATED"/>
    <property type="match status" value="1"/>
</dbReference>
<dbReference type="InterPro" id="IPR051312">
    <property type="entry name" value="Diverse_Substr_Oxidored"/>
</dbReference>
<gene>
    <name evidence="4" type="ORF">ACFSGJ_11865</name>
</gene>
<dbReference type="InterPro" id="IPR005107">
    <property type="entry name" value="CO_DH_flav_C"/>
</dbReference>
<evidence type="ECO:0000313" key="4">
    <source>
        <dbReference type="EMBL" id="MFD1912907.1"/>
    </source>
</evidence>
<name>A0ABW4S8J3_9RHOB</name>
<keyword evidence="1" id="KW-0285">Flavoprotein</keyword>
<keyword evidence="5" id="KW-1185">Reference proteome</keyword>
<dbReference type="PANTHER" id="PTHR42659:SF1">
    <property type="entry name" value="OXIDOREDUCTASE"/>
    <property type="match status" value="1"/>
</dbReference>
<evidence type="ECO:0000313" key="5">
    <source>
        <dbReference type="Proteomes" id="UP001597353"/>
    </source>
</evidence>
<feature type="domain" description="FAD-binding PCMH-type" evidence="3">
    <location>
        <begin position="1"/>
        <end position="221"/>
    </location>
</feature>
<dbReference type="Gene3D" id="3.30.465.10">
    <property type="match status" value="2"/>
</dbReference>
<dbReference type="InterPro" id="IPR016167">
    <property type="entry name" value="FAD-bd_PCMH_sub1"/>
</dbReference>
<sequence length="328" mass="34273">MNPFSYTRVATVQEATALAANEGYRLLGGGTNLVDLMRKGVEHPVTLVDVTRLSDEITGTDGGGLMIGAAVRNTALAAHPLVRDRFPVLSRAILAGASAQIRNMATVAGNIMQRTRCAYFNDAAASRCNRRAPGSGCDARDGFNRYHAIIGGSSACVATHPSDMCVALVALDARVHLQGPEGGRIVALSDFHLLPGDTPHVETVLAPGEVITAVEIPPVPVAARSGYRKVRERASYAFALVSVAACVRAEGDVITDLRLAFGGVAPRPWRALRAEGALIGAPFSTERVRAAVALEFSEAEPLSGNGFKLELAGRTAAAVLAELTGLPG</sequence>
<comment type="caution">
    <text evidence="4">The sequence shown here is derived from an EMBL/GenBank/DDBJ whole genome shotgun (WGS) entry which is preliminary data.</text>
</comment>
<dbReference type="SUPFAM" id="SSF55447">
    <property type="entry name" value="CO dehydrogenase flavoprotein C-terminal domain-like"/>
    <property type="match status" value="1"/>
</dbReference>
<dbReference type="Proteomes" id="UP001597353">
    <property type="component" value="Unassembled WGS sequence"/>
</dbReference>
<dbReference type="SMART" id="SM01092">
    <property type="entry name" value="CO_deh_flav_C"/>
    <property type="match status" value="1"/>
</dbReference>
<proteinExistence type="predicted"/>
<dbReference type="Pfam" id="PF00941">
    <property type="entry name" value="FAD_binding_5"/>
    <property type="match status" value="1"/>
</dbReference>
<dbReference type="EMBL" id="JBHUGH010000009">
    <property type="protein sequence ID" value="MFD1912907.1"/>
    <property type="molecule type" value="Genomic_DNA"/>
</dbReference>
<organism evidence="4 5">
    <name type="scientific">Halodurantibacterium flavum</name>
    <dbReference type="NCBI Taxonomy" id="1382802"/>
    <lineage>
        <taxon>Bacteria</taxon>
        <taxon>Pseudomonadati</taxon>
        <taxon>Pseudomonadota</taxon>
        <taxon>Alphaproteobacteria</taxon>
        <taxon>Rhodobacterales</taxon>
        <taxon>Paracoccaceae</taxon>
        <taxon>Halodurantibacterium</taxon>
    </lineage>
</organism>
<dbReference type="Pfam" id="PF03450">
    <property type="entry name" value="CO_deh_flav_C"/>
    <property type="match status" value="1"/>
</dbReference>
<dbReference type="InterPro" id="IPR036318">
    <property type="entry name" value="FAD-bd_PCMH-like_sf"/>
</dbReference>
<protein>
    <submittedName>
        <fullName evidence="4">FAD binding domain-containing protein</fullName>
    </submittedName>
</protein>
<accession>A0ABW4S8J3</accession>
<dbReference type="InterPro" id="IPR002346">
    <property type="entry name" value="Mopterin_DH_FAD-bd"/>
</dbReference>
<dbReference type="PROSITE" id="PS51387">
    <property type="entry name" value="FAD_PCMH"/>
    <property type="match status" value="1"/>
</dbReference>
<dbReference type="Gene3D" id="3.30.43.10">
    <property type="entry name" value="Uridine Diphospho-n-acetylenolpyruvylglucosamine Reductase, domain 2"/>
    <property type="match status" value="1"/>
</dbReference>
<dbReference type="InterPro" id="IPR016166">
    <property type="entry name" value="FAD-bd_PCMH"/>
</dbReference>
<evidence type="ECO:0000256" key="2">
    <source>
        <dbReference type="ARBA" id="ARBA00022827"/>
    </source>
</evidence>